<feature type="region of interest" description="Disordered" evidence="1">
    <location>
        <begin position="99"/>
        <end position="122"/>
    </location>
</feature>
<dbReference type="Proteomes" id="UP001500979">
    <property type="component" value="Unassembled WGS sequence"/>
</dbReference>
<evidence type="ECO:0000313" key="5">
    <source>
        <dbReference type="Proteomes" id="UP001500979"/>
    </source>
</evidence>
<dbReference type="InterPro" id="IPR002469">
    <property type="entry name" value="Peptidase_S9B_N"/>
</dbReference>
<dbReference type="EMBL" id="BAAAUX010000011">
    <property type="protein sequence ID" value="GAA2789234.1"/>
    <property type="molecule type" value="Genomic_DNA"/>
</dbReference>
<feature type="domain" description="Dipeptidylpeptidase IV N-terminal" evidence="3">
    <location>
        <begin position="141"/>
        <end position="428"/>
    </location>
</feature>
<dbReference type="PANTHER" id="PTHR11731:SF193">
    <property type="entry name" value="DIPEPTIDYL PEPTIDASE 9"/>
    <property type="match status" value="1"/>
</dbReference>
<dbReference type="Pfam" id="PF00326">
    <property type="entry name" value="Peptidase_S9"/>
    <property type="match status" value="1"/>
</dbReference>
<dbReference type="PANTHER" id="PTHR11731">
    <property type="entry name" value="PROTEASE FAMILY S9B,C DIPEPTIDYL-PEPTIDASE IV-RELATED"/>
    <property type="match status" value="1"/>
</dbReference>
<name>A0ABN3VBK3_9PSEU</name>
<evidence type="ECO:0000259" key="3">
    <source>
        <dbReference type="Pfam" id="PF00930"/>
    </source>
</evidence>
<comment type="caution">
    <text evidence="4">The sequence shown here is derived from an EMBL/GenBank/DDBJ whole genome shotgun (WGS) entry which is preliminary data.</text>
</comment>
<dbReference type="InterPro" id="IPR050278">
    <property type="entry name" value="Serine_Prot_S9B/DPPIV"/>
</dbReference>
<evidence type="ECO:0000259" key="2">
    <source>
        <dbReference type="Pfam" id="PF00326"/>
    </source>
</evidence>
<sequence>MTFAGGLRGVNTQSWEDQTLIPHLAYSPGRLTRMPSAQSFPRRSARTQGFTLGAPRNFTVSGDGSSVLFLRSASGTDRRNALYSLSTTSGTEQLLADPSALQARETVSPEEQARRERTRERGSGITGYATDREVAQAVFALSGQLFLVDVRAAEVRELPARQPVADPRLDPDGNAVAYLSGGELRVISTDGSGDRALAVPDSDNVTWGAAEFIAAEEMNRYRGYWWSPDGTAILAARVDETPVSHWYLGDPADPSRAPLPMRYPAAGEANAEVALALFSLGGDRTDVEWDRTAFPYLVAAHWSGHGSPLITVQSRDQRTQLVLAVDPATGATAEIHRDTDPHWVEIKPGWPAWNRRGELVRISAQDGAYRLVVGDQPWTPTTLQVRAVLDIADDVLISASEDDPAEIHVYRVTAEGAHRVTDTPGVHTATRSGQVLVIGTADFDEPRTRFRVHVGEQQVAEVSSRAEDPGVALNVELLRLGERRLRSALLLPSGYRPEHGKLPVLLDPYGGPQAQRVLARQQGYLTSQWFADQGFAVLVTDGRGMTGRGPDWDRAIAGNLAGPPLEDQVDALHAAAQQRPELDLDRVAIRGWSFGGYLAALAVLRRPDVFHAAIAGASVCDWRLYDTHYTERYLGNPNDDPAVYEANSLMSDAAKLDRPLLLIHGTVDDNVVLAHSLRLSAALTAAARPHTLLPLPGVSHMPTDESTTENLLLLQVDFLRRTLPAAK</sequence>
<proteinExistence type="predicted"/>
<dbReference type="InterPro" id="IPR001375">
    <property type="entry name" value="Peptidase_S9_cat"/>
</dbReference>
<gene>
    <name evidence="4" type="ORF">GCM10010470_24840</name>
</gene>
<protein>
    <submittedName>
        <fullName evidence="4">Prolyl oligopeptidase family serine peptidase</fullName>
    </submittedName>
</protein>
<evidence type="ECO:0000313" key="4">
    <source>
        <dbReference type="EMBL" id="GAA2789234.1"/>
    </source>
</evidence>
<feature type="domain" description="Peptidase S9 prolyl oligopeptidase catalytic" evidence="2">
    <location>
        <begin position="526"/>
        <end position="723"/>
    </location>
</feature>
<dbReference type="Gene3D" id="3.40.50.1820">
    <property type="entry name" value="alpha/beta hydrolase"/>
    <property type="match status" value="1"/>
</dbReference>
<dbReference type="InterPro" id="IPR029058">
    <property type="entry name" value="AB_hydrolase_fold"/>
</dbReference>
<dbReference type="SUPFAM" id="SSF82171">
    <property type="entry name" value="DPP6 N-terminal domain-like"/>
    <property type="match status" value="1"/>
</dbReference>
<evidence type="ECO:0000256" key="1">
    <source>
        <dbReference type="SAM" id="MobiDB-lite"/>
    </source>
</evidence>
<feature type="compositionally biased region" description="Basic and acidic residues" evidence="1">
    <location>
        <begin position="111"/>
        <end position="122"/>
    </location>
</feature>
<dbReference type="SUPFAM" id="SSF53474">
    <property type="entry name" value="alpha/beta-Hydrolases"/>
    <property type="match status" value="1"/>
</dbReference>
<keyword evidence="5" id="KW-1185">Reference proteome</keyword>
<organism evidence="4 5">
    <name type="scientific">Saccharopolyspora taberi</name>
    <dbReference type="NCBI Taxonomy" id="60895"/>
    <lineage>
        <taxon>Bacteria</taxon>
        <taxon>Bacillati</taxon>
        <taxon>Actinomycetota</taxon>
        <taxon>Actinomycetes</taxon>
        <taxon>Pseudonocardiales</taxon>
        <taxon>Pseudonocardiaceae</taxon>
        <taxon>Saccharopolyspora</taxon>
    </lineage>
</organism>
<accession>A0ABN3VBK3</accession>
<dbReference type="Gene3D" id="2.140.10.30">
    <property type="entry name" value="Dipeptidylpeptidase IV, N-terminal domain"/>
    <property type="match status" value="1"/>
</dbReference>
<dbReference type="Pfam" id="PF00930">
    <property type="entry name" value="DPPIV_N"/>
    <property type="match status" value="1"/>
</dbReference>
<reference evidence="4 5" key="1">
    <citation type="journal article" date="2019" name="Int. J. Syst. Evol. Microbiol.">
        <title>The Global Catalogue of Microorganisms (GCM) 10K type strain sequencing project: providing services to taxonomists for standard genome sequencing and annotation.</title>
        <authorList>
            <consortium name="The Broad Institute Genomics Platform"/>
            <consortium name="The Broad Institute Genome Sequencing Center for Infectious Disease"/>
            <person name="Wu L."/>
            <person name="Ma J."/>
        </authorList>
    </citation>
    <scope>NUCLEOTIDE SEQUENCE [LARGE SCALE GENOMIC DNA]</scope>
    <source>
        <strain evidence="4 5">JCM 9383</strain>
    </source>
</reference>